<keyword evidence="1" id="KW-0175">Coiled coil</keyword>
<evidence type="ECO:0000313" key="3">
    <source>
        <dbReference type="Proteomes" id="UP000023152"/>
    </source>
</evidence>
<comment type="caution">
    <text evidence="2">The sequence shown here is derived from an EMBL/GenBank/DDBJ whole genome shotgun (WGS) entry which is preliminary data.</text>
</comment>
<protein>
    <submittedName>
        <fullName evidence="2">Uncharacterized protein</fullName>
    </submittedName>
</protein>
<evidence type="ECO:0000313" key="2">
    <source>
        <dbReference type="EMBL" id="ETO35467.1"/>
    </source>
</evidence>
<sequence length="279" mass="33287">MGESKIWRYFNYSIKTCYMCPSCDRSTVAPVIRVKFFNSEYSIDSSYGPLHEIDNKYKYTHPLESGLSYKLKANKIVQLAKSLEDLIAQVKRQWKVKRFNNEVKDMKRLSEKIQTDYNGKFNRVFDVERFTILCDNDTKLQDKDFFEKQSKIHHRFHNIKLYVPKHDVYVEMQATLKQFATLEKYTGFIYPKLSHEHIRSWKPNNTEEEDIKQESDITLTKIIIYLFTPGYAKDKDKEMTTMEKEKVKEKEQTIHVVLYEYYKQNVSVGGNPYAVTFFF</sequence>
<dbReference type="EMBL" id="ASPP01001569">
    <property type="protein sequence ID" value="ETO35467.1"/>
    <property type="molecule type" value="Genomic_DNA"/>
</dbReference>
<evidence type="ECO:0000256" key="1">
    <source>
        <dbReference type="SAM" id="Coils"/>
    </source>
</evidence>
<feature type="coiled-coil region" evidence="1">
    <location>
        <begin position="73"/>
        <end position="116"/>
    </location>
</feature>
<dbReference type="AlphaFoldDB" id="X6PCS6"/>
<dbReference type="OrthoDB" id="5984008at2759"/>
<keyword evidence="3" id="KW-1185">Reference proteome</keyword>
<organism evidence="2 3">
    <name type="scientific">Reticulomyxa filosa</name>
    <dbReference type="NCBI Taxonomy" id="46433"/>
    <lineage>
        <taxon>Eukaryota</taxon>
        <taxon>Sar</taxon>
        <taxon>Rhizaria</taxon>
        <taxon>Retaria</taxon>
        <taxon>Foraminifera</taxon>
        <taxon>Monothalamids</taxon>
        <taxon>Reticulomyxidae</taxon>
        <taxon>Reticulomyxa</taxon>
    </lineage>
</organism>
<name>X6PCS6_RETFI</name>
<gene>
    <name evidence="2" type="ORF">RFI_01597</name>
</gene>
<reference evidence="2 3" key="1">
    <citation type="journal article" date="2013" name="Curr. Biol.">
        <title>The Genome of the Foraminiferan Reticulomyxa filosa.</title>
        <authorList>
            <person name="Glockner G."/>
            <person name="Hulsmann N."/>
            <person name="Schleicher M."/>
            <person name="Noegel A.A."/>
            <person name="Eichinger L."/>
            <person name="Gallinger C."/>
            <person name="Pawlowski J."/>
            <person name="Sierra R."/>
            <person name="Euteneuer U."/>
            <person name="Pillet L."/>
            <person name="Moustafa A."/>
            <person name="Platzer M."/>
            <person name="Groth M."/>
            <person name="Szafranski K."/>
            <person name="Schliwa M."/>
        </authorList>
    </citation>
    <scope>NUCLEOTIDE SEQUENCE [LARGE SCALE GENOMIC DNA]</scope>
</reference>
<dbReference type="Proteomes" id="UP000023152">
    <property type="component" value="Unassembled WGS sequence"/>
</dbReference>
<proteinExistence type="predicted"/>
<accession>X6PCS6</accession>